<evidence type="ECO:0000256" key="1">
    <source>
        <dbReference type="ARBA" id="ARBA00002307"/>
    </source>
</evidence>
<dbReference type="GO" id="GO:0005634">
    <property type="term" value="C:nucleus"/>
    <property type="evidence" value="ECO:0007669"/>
    <property type="project" value="TreeGrafter"/>
</dbReference>
<dbReference type="GO" id="GO:0045732">
    <property type="term" value="P:positive regulation of protein catabolic process"/>
    <property type="evidence" value="ECO:0007669"/>
    <property type="project" value="TreeGrafter"/>
</dbReference>
<evidence type="ECO:0000256" key="6">
    <source>
        <dbReference type="SAM" id="MobiDB-lite"/>
    </source>
</evidence>
<dbReference type="GO" id="GO:0005737">
    <property type="term" value="C:cytoplasm"/>
    <property type="evidence" value="ECO:0007669"/>
    <property type="project" value="TreeGrafter"/>
</dbReference>
<dbReference type="GO" id="GO:0075523">
    <property type="term" value="P:viral translational frameshifting"/>
    <property type="evidence" value="ECO:0007669"/>
    <property type="project" value="UniProtKB-KW"/>
</dbReference>
<evidence type="ECO:0000256" key="4">
    <source>
        <dbReference type="ARBA" id="ARBA00017712"/>
    </source>
</evidence>
<dbReference type="GO" id="GO:0008073">
    <property type="term" value="F:ornithine decarboxylase inhibitor activity"/>
    <property type="evidence" value="ECO:0007669"/>
    <property type="project" value="InterPro"/>
</dbReference>
<dbReference type="InterPro" id="IPR038581">
    <property type="entry name" value="ODC_AZ_sf"/>
</dbReference>
<dbReference type="EMBL" id="JAGMVJ010000020">
    <property type="protein sequence ID" value="KAH7074995.1"/>
    <property type="molecule type" value="Genomic_DNA"/>
</dbReference>
<gene>
    <name evidence="7" type="ORF">FB567DRAFT_181799</name>
</gene>
<protein>
    <recommendedName>
        <fullName evidence="4">Ornithine decarboxylase antizyme</fullName>
    </recommendedName>
</protein>
<reference evidence="7" key="1">
    <citation type="journal article" date="2021" name="Nat. Commun.">
        <title>Genetic determinants of endophytism in the Arabidopsis root mycobiome.</title>
        <authorList>
            <person name="Mesny F."/>
            <person name="Miyauchi S."/>
            <person name="Thiergart T."/>
            <person name="Pickel B."/>
            <person name="Atanasova L."/>
            <person name="Karlsson M."/>
            <person name="Huettel B."/>
            <person name="Barry K.W."/>
            <person name="Haridas S."/>
            <person name="Chen C."/>
            <person name="Bauer D."/>
            <person name="Andreopoulos W."/>
            <person name="Pangilinan J."/>
            <person name="LaButti K."/>
            <person name="Riley R."/>
            <person name="Lipzen A."/>
            <person name="Clum A."/>
            <person name="Drula E."/>
            <person name="Henrissat B."/>
            <person name="Kohler A."/>
            <person name="Grigoriev I.V."/>
            <person name="Martin F.M."/>
            <person name="Hacquard S."/>
        </authorList>
    </citation>
    <scope>NUCLEOTIDE SEQUENCE</scope>
    <source>
        <strain evidence="7">MPI-SDFR-AT-0120</strain>
    </source>
</reference>
<feature type="region of interest" description="Disordered" evidence="6">
    <location>
        <begin position="97"/>
        <end position="118"/>
    </location>
</feature>
<evidence type="ECO:0000313" key="7">
    <source>
        <dbReference type="EMBL" id="KAH7074995.1"/>
    </source>
</evidence>
<evidence type="ECO:0000313" key="8">
    <source>
        <dbReference type="Proteomes" id="UP000813461"/>
    </source>
</evidence>
<dbReference type="Pfam" id="PF02100">
    <property type="entry name" value="ODC_AZ"/>
    <property type="match status" value="1"/>
</dbReference>
<dbReference type="Proteomes" id="UP000813461">
    <property type="component" value="Unassembled WGS sequence"/>
</dbReference>
<evidence type="ECO:0000256" key="5">
    <source>
        <dbReference type="ARBA" id="ARBA00022758"/>
    </source>
</evidence>
<keyword evidence="8" id="KW-1185">Reference proteome</keyword>
<feature type="region of interest" description="Disordered" evidence="6">
    <location>
        <begin position="47"/>
        <end position="67"/>
    </location>
</feature>
<dbReference type="SUPFAM" id="SSF55729">
    <property type="entry name" value="Acyl-CoA N-acyltransferases (Nat)"/>
    <property type="match status" value="1"/>
</dbReference>
<dbReference type="InterPro" id="IPR016181">
    <property type="entry name" value="Acyl_CoA_acyltransferase"/>
</dbReference>
<comment type="subunit">
    <text evidence="3">Interacts with ODC and thereby sterically blocks ODC homodimerization.</text>
</comment>
<organism evidence="7 8">
    <name type="scientific">Paraphoma chrysanthemicola</name>
    <dbReference type="NCBI Taxonomy" id="798071"/>
    <lineage>
        <taxon>Eukaryota</taxon>
        <taxon>Fungi</taxon>
        <taxon>Dikarya</taxon>
        <taxon>Ascomycota</taxon>
        <taxon>Pezizomycotina</taxon>
        <taxon>Dothideomycetes</taxon>
        <taxon>Pleosporomycetidae</taxon>
        <taxon>Pleosporales</taxon>
        <taxon>Pleosporineae</taxon>
        <taxon>Phaeosphaeriaceae</taxon>
        <taxon>Paraphoma</taxon>
    </lineage>
</organism>
<dbReference type="Gene3D" id="3.40.630.60">
    <property type="match status" value="1"/>
</dbReference>
<comment type="similarity">
    <text evidence="2">Belongs to the ODC antizyme family.</text>
</comment>
<comment type="caution">
    <text evidence="7">The sequence shown here is derived from an EMBL/GenBank/DDBJ whole genome shotgun (WGS) entry which is preliminary data.</text>
</comment>
<dbReference type="AlphaFoldDB" id="A0A8K0QW02"/>
<keyword evidence="5" id="KW-0688">Ribosomal frameshifting</keyword>
<sequence>MSHDYDCVCLCRDMSKILASAGVCVSAPITHLQCGTAQSSSRNASFSAPVLTSAQRPSPHPQSHTALSSLAPPVAQTQLPVPTTSPISHRLDVSNCGAPEVSSGIPSPPSSPPLAAKHASARRGGAAYTITGECERLFCETLRSVFLGEGSQTRQDSLVMGMFQNDTNGDLGSDYGFKVDDQAVKDVGHGTITDWIEMWDYVGGIQFRGFVAEKDGERAMFVFFDQSVVAGDLKAGLMALLELCEVPHFSCDRLVVCIDRHAESTSRDTLVKDLGWIGFSLTTLDDFSDGAELTSDKWLFMDMET</sequence>
<evidence type="ECO:0000256" key="3">
    <source>
        <dbReference type="ARBA" id="ARBA00011486"/>
    </source>
</evidence>
<proteinExistence type="inferred from homology"/>
<dbReference type="InterPro" id="IPR002993">
    <property type="entry name" value="ODC_AZ"/>
</dbReference>
<dbReference type="OrthoDB" id="5959761at2759"/>
<dbReference type="PANTHER" id="PTHR10279">
    <property type="entry name" value="ORNITHINE DECARBOXYLASE ANTIZYME"/>
    <property type="match status" value="1"/>
</dbReference>
<accession>A0A8K0QW02</accession>
<dbReference type="PANTHER" id="PTHR10279:SF10">
    <property type="entry name" value="ORNITHINE DECARBOXYLASE ANTIZYME"/>
    <property type="match status" value="1"/>
</dbReference>
<name>A0A8K0QW02_9PLEO</name>
<comment type="function">
    <text evidence="1">Ornithine decarboxylase (ODC) antizyme protein that negatively regulates ODC activity and intracellular polyamine biosynthesis in response to increased intracellular polyamine levels. Binds to ODC monomers, inhibiting the assembly of the functional ODC homodimer, and targets the monomers for ubiquitin-independent proteolytic destruction by the 26S proteasome.</text>
</comment>
<evidence type="ECO:0000256" key="2">
    <source>
        <dbReference type="ARBA" id="ARBA00008796"/>
    </source>
</evidence>